<dbReference type="PANTHER" id="PTHR11113:SF14">
    <property type="entry name" value="N-ACETYLGLUCOSAMINE-6-PHOSPHATE DEACETYLASE"/>
    <property type="match status" value="1"/>
</dbReference>
<dbReference type="EMBL" id="DVNZ01000153">
    <property type="protein sequence ID" value="HIU94487.1"/>
    <property type="molecule type" value="Genomic_DNA"/>
</dbReference>
<dbReference type="SUPFAM" id="SSF51556">
    <property type="entry name" value="Metallo-dependent hydrolases"/>
    <property type="match status" value="1"/>
</dbReference>
<comment type="similarity">
    <text evidence="1">Belongs to the metallo-dependent hydrolases superfamily. NagA family.</text>
</comment>
<evidence type="ECO:0000256" key="1">
    <source>
        <dbReference type="ARBA" id="ARBA00010716"/>
    </source>
</evidence>
<accession>A0A9D1N3J9</accession>
<dbReference type="InterPro" id="IPR032466">
    <property type="entry name" value="Metal_Hydrolase"/>
</dbReference>
<proteinExistence type="inferred from homology"/>
<evidence type="ECO:0000313" key="3">
    <source>
        <dbReference type="EMBL" id="HIU94487.1"/>
    </source>
</evidence>
<comment type="caution">
    <text evidence="3">The sequence shown here is derived from an EMBL/GenBank/DDBJ whole genome shotgun (WGS) entry which is preliminary data.</text>
</comment>
<dbReference type="SUPFAM" id="SSF51338">
    <property type="entry name" value="Composite domain of metallo-dependent hydrolases"/>
    <property type="match status" value="1"/>
</dbReference>
<keyword evidence="2" id="KW-0378">Hydrolase</keyword>
<reference evidence="3" key="2">
    <citation type="journal article" date="2021" name="PeerJ">
        <title>Extensive microbial diversity within the chicken gut microbiome revealed by metagenomics and culture.</title>
        <authorList>
            <person name="Gilroy R."/>
            <person name="Ravi A."/>
            <person name="Getino M."/>
            <person name="Pursley I."/>
            <person name="Horton D.L."/>
            <person name="Alikhan N.F."/>
            <person name="Baker D."/>
            <person name="Gharbi K."/>
            <person name="Hall N."/>
            <person name="Watson M."/>
            <person name="Adriaenssens E.M."/>
            <person name="Foster-Nyarko E."/>
            <person name="Jarju S."/>
            <person name="Secka A."/>
            <person name="Antonio M."/>
            <person name="Oren A."/>
            <person name="Chaudhuri R.R."/>
            <person name="La Ragione R."/>
            <person name="Hildebrand F."/>
            <person name="Pallen M.J."/>
        </authorList>
    </citation>
    <scope>NUCLEOTIDE SEQUENCE</scope>
    <source>
        <strain evidence="3">ChiGjej2B2-16831</strain>
    </source>
</reference>
<dbReference type="Proteomes" id="UP000824128">
    <property type="component" value="Unassembled WGS sequence"/>
</dbReference>
<dbReference type="GO" id="GO:0006046">
    <property type="term" value="P:N-acetylglucosamine catabolic process"/>
    <property type="evidence" value="ECO:0007669"/>
    <property type="project" value="TreeGrafter"/>
</dbReference>
<protein>
    <submittedName>
        <fullName evidence="3">Amidohydrolase family protein</fullName>
    </submittedName>
</protein>
<dbReference type="GO" id="GO:0008448">
    <property type="term" value="F:N-acetylglucosamine-6-phosphate deacetylase activity"/>
    <property type="evidence" value="ECO:0007669"/>
    <property type="project" value="TreeGrafter"/>
</dbReference>
<name>A0A9D1N3J9_9FIRM</name>
<organism evidence="3 4">
    <name type="scientific">Candidatus Aphodomorpha intestinavium</name>
    <dbReference type="NCBI Taxonomy" id="2840672"/>
    <lineage>
        <taxon>Bacteria</taxon>
        <taxon>Bacillati</taxon>
        <taxon>Bacillota</taxon>
        <taxon>Clostridia</taxon>
        <taxon>Eubacteriales</taxon>
        <taxon>Candidatus Aphodomorpha</taxon>
    </lineage>
</organism>
<reference evidence="3" key="1">
    <citation type="submission" date="2020-10" db="EMBL/GenBank/DDBJ databases">
        <authorList>
            <person name="Gilroy R."/>
        </authorList>
    </citation>
    <scope>NUCLEOTIDE SEQUENCE</scope>
    <source>
        <strain evidence="3">ChiGjej2B2-16831</strain>
    </source>
</reference>
<dbReference type="AlphaFoldDB" id="A0A9D1N3J9"/>
<dbReference type="Gene3D" id="2.30.40.10">
    <property type="entry name" value="Urease, subunit C, domain 1"/>
    <property type="match status" value="1"/>
</dbReference>
<dbReference type="PANTHER" id="PTHR11113">
    <property type="entry name" value="N-ACETYLGLUCOSAMINE-6-PHOSPHATE DEACETYLASE"/>
    <property type="match status" value="1"/>
</dbReference>
<dbReference type="InterPro" id="IPR011059">
    <property type="entry name" value="Metal-dep_hydrolase_composite"/>
</dbReference>
<evidence type="ECO:0000256" key="2">
    <source>
        <dbReference type="ARBA" id="ARBA00022801"/>
    </source>
</evidence>
<evidence type="ECO:0000313" key="4">
    <source>
        <dbReference type="Proteomes" id="UP000824128"/>
    </source>
</evidence>
<gene>
    <name evidence="3" type="ORF">IAD24_04935</name>
</gene>
<dbReference type="Gene3D" id="3.20.20.140">
    <property type="entry name" value="Metal-dependent hydrolases"/>
    <property type="match status" value="1"/>
</dbReference>
<sequence length="125" mass="13193">METLISNVTLVLPERLCGPEAWLMAKDGRIAGFGVGHQPDVPGARRLDGCGAYLCPGFVDTHVHGGGGADFRDGTEEAYLRALHVHLAGGTTTIVPTLSSATKETMLQSISVPSRRTCSPPHTAR</sequence>